<accession>A0ABU7IPK0</accession>
<dbReference type="Pfam" id="PF19578">
    <property type="entry name" value="DUF6090"/>
    <property type="match status" value="1"/>
</dbReference>
<dbReference type="EMBL" id="JAZDDG010000001">
    <property type="protein sequence ID" value="MEE1974804.1"/>
    <property type="molecule type" value="Genomic_DNA"/>
</dbReference>
<keyword evidence="1" id="KW-0472">Membrane</keyword>
<reference evidence="2 3" key="1">
    <citation type="submission" date="2024-01" db="EMBL/GenBank/DDBJ databases">
        <title>Maribacter spp. originated from different algae showed divergent polysaccharides utilization ability.</title>
        <authorList>
            <person name="Wang H."/>
            <person name="Wu Y."/>
        </authorList>
    </citation>
    <scope>NUCLEOTIDE SEQUENCE [LARGE SCALE GENOMIC DNA]</scope>
    <source>
        <strain evidence="2 3">PR1</strain>
    </source>
</reference>
<dbReference type="RefSeq" id="WP_272649633.1">
    <property type="nucleotide sequence ID" value="NZ_JAZDDG010000001.1"/>
</dbReference>
<feature type="transmembrane region" description="Helical" evidence="1">
    <location>
        <begin position="21"/>
        <end position="40"/>
    </location>
</feature>
<dbReference type="InterPro" id="IPR045749">
    <property type="entry name" value="DUF6090"/>
</dbReference>
<evidence type="ECO:0000256" key="1">
    <source>
        <dbReference type="SAM" id="Phobius"/>
    </source>
</evidence>
<keyword evidence="1" id="KW-0812">Transmembrane</keyword>
<sequence>MIKFFRHIRQKLLSENKFSKYLLYAIGEIALVMIGILLALQVNNWNEESKEREVELGILRQIKKTLTEDLVYENENYAIKNAINSSDIIIEHLVNKLPYSDSLDIHFGNLSSYRLHMPNTSAYDNLKSIGFGIIRNDSLREKYQKLYVINYRFSAFTRNNIDVKKAEKFNEFFFDNFIDIEWEKNATPIDYYALCENQKFIEFVKWNKKQNLERKEVSNWTIQEIKNVIQLIDDELKIR</sequence>
<keyword evidence="1" id="KW-1133">Transmembrane helix</keyword>
<protein>
    <submittedName>
        <fullName evidence="2">DUF6090 family protein</fullName>
    </submittedName>
</protein>
<comment type="caution">
    <text evidence="2">The sequence shown here is derived from an EMBL/GenBank/DDBJ whole genome shotgun (WGS) entry which is preliminary data.</text>
</comment>
<evidence type="ECO:0000313" key="2">
    <source>
        <dbReference type="EMBL" id="MEE1974804.1"/>
    </source>
</evidence>
<name>A0ABU7IPK0_9FLAO</name>
<dbReference type="Proteomes" id="UP001356308">
    <property type="component" value="Unassembled WGS sequence"/>
</dbReference>
<proteinExistence type="predicted"/>
<keyword evidence="3" id="KW-1185">Reference proteome</keyword>
<evidence type="ECO:0000313" key="3">
    <source>
        <dbReference type="Proteomes" id="UP001356308"/>
    </source>
</evidence>
<gene>
    <name evidence="2" type="ORF">V1I91_01900</name>
</gene>
<organism evidence="2 3">
    <name type="scientific">Maribacter cobaltidurans</name>
    <dbReference type="NCBI Taxonomy" id="1178778"/>
    <lineage>
        <taxon>Bacteria</taxon>
        <taxon>Pseudomonadati</taxon>
        <taxon>Bacteroidota</taxon>
        <taxon>Flavobacteriia</taxon>
        <taxon>Flavobacteriales</taxon>
        <taxon>Flavobacteriaceae</taxon>
        <taxon>Maribacter</taxon>
    </lineage>
</organism>